<evidence type="ECO:0000259" key="3">
    <source>
        <dbReference type="PROSITE" id="PS50090"/>
    </source>
</evidence>
<evidence type="ECO:0008006" key="6">
    <source>
        <dbReference type="Google" id="ProtNLM"/>
    </source>
</evidence>
<dbReference type="PROSITE" id="PS50090">
    <property type="entry name" value="MYB_LIKE"/>
    <property type="match status" value="1"/>
</dbReference>
<dbReference type="Proteomes" id="UP001608902">
    <property type="component" value="Unassembled WGS sequence"/>
</dbReference>
<dbReference type="PROSITE" id="PS50076">
    <property type="entry name" value="DNAJ_2"/>
    <property type="match status" value="1"/>
</dbReference>
<dbReference type="SMART" id="SM00271">
    <property type="entry name" value="DnaJ"/>
    <property type="match status" value="1"/>
</dbReference>
<dbReference type="Pfam" id="PF21884">
    <property type="entry name" value="ZUO1-like_ZHD"/>
    <property type="match status" value="1"/>
</dbReference>
<comment type="caution">
    <text evidence="4">The sequence shown here is derived from an EMBL/GenBank/DDBJ whole genome shotgun (WGS) entry which is preliminary data.</text>
</comment>
<dbReference type="PANTHER" id="PTHR43999:SF1">
    <property type="entry name" value="DNAJ HOMOLOG SUBFAMILY C MEMBER 2"/>
    <property type="match status" value="1"/>
</dbReference>
<proteinExistence type="predicted"/>
<dbReference type="Pfam" id="PF00226">
    <property type="entry name" value="DnaJ"/>
    <property type="match status" value="1"/>
</dbReference>
<keyword evidence="1" id="KW-0175">Coiled coil</keyword>
<dbReference type="PANTHER" id="PTHR43999">
    <property type="entry name" value="DNAJ HOMOLOG SUBFAMILY C MEMBER 2"/>
    <property type="match status" value="1"/>
</dbReference>
<dbReference type="InterPro" id="IPR054076">
    <property type="entry name" value="ZUO1-like_ZHD"/>
</dbReference>
<dbReference type="InterPro" id="IPR001623">
    <property type="entry name" value="DnaJ_domain"/>
</dbReference>
<feature type="coiled-coil region" evidence="1">
    <location>
        <begin position="284"/>
        <end position="363"/>
    </location>
</feature>
<reference evidence="4 5" key="1">
    <citation type="submission" date="2024-08" db="EMBL/GenBank/DDBJ databases">
        <title>Gnathostoma spinigerum genome.</title>
        <authorList>
            <person name="Gonzalez-Bertolin B."/>
            <person name="Monzon S."/>
            <person name="Zaballos A."/>
            <person name="Jimenez P."/>
            <person name="Dekumyoy P."/>
            <person name="Varona S."/>
            <person name="Cuesta I."/>
            <person name="Sumanam S."/>
            <person name="Adisakwattana P."/>
            <person name="Gasser R.B."/>
            <person name="Hernandez-Gonzalez A."/>
            <person name="Young N.D."/>
            <person name="Perteguer M.J."/>
        </authorList>
    </citation>
    <scope>NUCLEOTIDE SEQUENCE [LARGE SCALE GENOMIC DNA]</scope>
    <source>
        <strain evidence="4">AL3</strain>
        <tissue evidence="4">Liver</tissue>
    </source>
</reference>
<dbReference type="InterPro" id="IPR036869">
    <property type="entry name" value="J_dom_sf"/>
</dbReference>
<dbReference type="AlphaFoldDB" id="A0ABD6EGV1"/>
<sequence length="499" mass="58948">MGCLAVALLGNACYVRNVEKAGILYEVGVIRDRITLGLDPGPAVGNESSTVSRNPKFRQETAADYLDDDDDKYFAYINSLNPNSWKDQDHYKVLGLSKLRWKATVSQIRSAYRAKVLKHHPDKKQSNGEKQKEESYFACLTKAYEQLGVSEQLRRAYDSVDPTFDDTIPEEKDITEDNFFEVLSPVFERNARWSVNQPVPLLGNNETSREKLDNFYTFWYEWESWREFSYLDEEDKEKGEDRYERREIEKANKVERERRRKDELKRIRNLIDIACRKDPRIAAFRAAEKARKQKEKEIKRQRLLEKKMFEEMARKEAEIERQKREEEEKQAEMLKKEAEKRLKEKQKKQLAEARKRLRSLAMENEYWVTSEKNQFECMKLVEKMCSRHSADKLIELCNQLQSVEQHEAAIEILLDDEKKADERRRQVDQIENARKAEKKTMWTDDETSLVVKGANLFPAGTVQRWSRIAEYVNEHRHNKSSRAKSEKDVIQQVNTYTCA</sequence>
<feature type="domain" description="Myb-like" evidence="3">
    <location>
        <begin position="434"/>
        <end position="489"/>
    </location>
</feature>
<protein>
    <recommendedName>
        <fullName evidence="6">DnaJ homolog subfamily C member 2</fullName>
    </recommendedName>
</protein>
<organism evidence="4 5">
    <name type="scientific">Gnathostoma spinigerum</name>
    <dbReference type="NCBI Taxonomy" id="75299"/>
    <lineage>
        <taxon>Eukaryota</taxon>
        <taxon>Metazoa</taxon>
        <taxon>Ecdysozoa</taxon>
        <taxon>Nematoda</taxon>
        <taxon>Chromadorea</taxon>
        <taxon>Rhabditida</taxon>
        <taxon>Spirurina</taxon>
        <taxon>Gnathostomatomorpha</taxon>
        <taxon>Gnathostomatoidea</taxon>
        <taxon>Gnathostomatidae</taxon>
        <taxon>Gnathostoma</taxon>
    </lineage>
</organism>
<evidence type="ECO:0000256" key="1">
    <source>
        <dbReference type="SAM" id="Coils"/>
    </source>
</evidence>
<dbReference type="InterPro" id="IPR044634">
    <property type="entry name" value="Zuotin/DnaJC2"/>
</dbReference>
<dbReference type="SUPFAM" id="SSF46565">
    <property type="entry name" value="Chaperone J-domain"/>
    <property type="match status" value="1"/>
</dbReference>
<feature type="coiled-coil region" evidence="1">
    <location>
        <begin position="403"/>
        <end position="440"/>
    </location>
</feature>
<dbReference type="Gene3D" id="1.10.10.60">
    <property type="entry name" value="Homeodomain-like"/>
    <property type="match status" value="1"/>
</dbReference>
<accession>A0ABD6EGV1</accession>
<keyword evidence="5" id="KW-1185">Reference proteome</keyword>
<feature type="domain" description="J" evidence="2">
    <location>
        <begin position="89"/>
        <end position="161"/>
    </location>
</feature>
<evidence type="ECO:0000313" key="5">
    <source>
        <dbReference type="Proteomes" id="UP001608902"/>
    </source>
</evidence>
<evidence type="ECO:0000259" key="2">
    <source>
        <dbReference type="PROSITE" id="PS50076"/>
    </source>
</evidence>
<name>A0ABD6EGV1_9BILA</name>
<gene>
    <name evidence="4" type="ORF">AB6A40_005156</name>
</gene>
<dbReference type="CDD" id="cd06257">
    <property type="entry name" value="DnaJ"/>
    <property type="match status" value="1"/>
</dbReference>
<dbReference type="EMBL" id="JBGFUD010003213">
    <property type="protein sequence ID" value="MFH4978447.1"/>
    <property type="molecule type" value="Genomic_DNA"/>
</dbReference>
<dbReference type="Gene3D" id="1.10.287.110">
    <property type="entry name" value="DnaJ domain"/>
    <property type="match status" value="1"/>
</dbReference>
<dbReference type="InterPro" id="IPR001005">
    <property type="entry name" value="SANT/Myb"/>
</dbReference>
<evidence type="ECO:0000313" key="4">
    <source>
        <dbReference type="EMBL" id="MFH4978447.1"/>
    </source>
</evidence>